<dbReference type="Gene3D" id="1.20.1050.10">
    <property type="match status" value="1"/>
</dbReference>
<feature type="domain" description="GST N-terminal" evidence="2">
    <location>
        <begin position="13"/>
        <end position="94"/>
    </location>
</feature>
<evidence type="ECO:0000313" key="5">
    <source>
        <dbReference type="Proteomes" id="UP000886476"/>
    </source>
</evidence>
<feature type="domain" description="GST C-terminal" evidence="3">
    <location>
        <begin position="100"/>
        <end position="221"/>
    </location>
</feature>
<dbReference type="Pfam" id="PF02798">
    <property type="entry name" value="GST_N"/>
    <property type="match status" value="1"/>
</dbReference>
<comment type="similarity">
    <text evidence="1">Belongs to the GST superfamily.</text>
</comment>
<dbReference type="InterPro" id="IPR040079">
    <property type="entry name" value="Glutathione_S-Trfase"/>
</dbReference>
<dbReference type="InterPro" id="IPR004045">
    <property type="entry name" value="Glutathione_S-Trfase_N"/>
</dbReference>
<evidence type="ECO:0000259" key="2">
    <source>
        <dbReference type="PROSITE" id="PS50404"/>
    </source>
</evidence>
<dbReference type="CDD" id="cd03047">
    <property type="entry name" value="GST_N_2"/>
    <property type="match status" value="1"/>
</dbReference>
<evidence type="ECO:0000256" key="1">
    <source>
        <dbReference type="RuleBase" id="RU003494"/>
    </source>
</evidence>
<protein>
    <submittedName>
        <fullName evidence="4">Glutathione S-transferase</fullName>
    </submittedName>
</protein>
<proteinExistence type="inferred from homology"/>
<dbReference type="SFLD" id="SFLDG01150">
    <property type="entry name" value="Main.1:_Beta-like"/>
    <property type="match status" value="1"/>
</dbReference>
<dbReference type="PANTHER" id="PTHR44051:SF19">
    <property type="entry name" value="DISULFIDE-BOND OXIDOREDUCTASE YFCG"/>
    <property type="match status" value="1"/>
</dbReference>
<sequence>MRTPRQEPNVSDNKLTIWGRPNSVNVQKVLWCLAELDLAHERIDAGMQFGRNNEADYLAMNPNGRIPTLVDGDFVLWESNAIMRYLCLADGKGTPLYPVLPRHRAGVERWLDWTLSTVQPIERPLFWGLVRTPPAERDMRGLQKAADEAAAMWRILDAHLATRSYVEAESFTLADIALGAYARRWFGVEGVVKPELINLARWYHVVAQRPAFIRHIAPPLS</sequence>
<dbReference type="EMBL" id="JABFDN010000001">
    <property type="protein sequence ID" value="NPU64127.1"/>
    <property type="molecule type" value="Genomic_DNA"/>
</dbReference>
<organism evidence="4 5">
    <name type="scientific">Bradyrhizobium aeschynomenes</name>
    <dbReference type="NCBI Taxonomy" id="2734909"/>
    <lineage>
        <taxon>Bacteria</taxon>
        <taxon>Pseudomonadati</taxon>
        <taxon>Pseudomonadota</taxon>
        <taxon>Alphaproteobacteria</taxon>
        <taxon>Hyphomicrobiales</taxon>
        <taxon>Nitrobacteraceae</taxon>
        <taxon>Bradyrhizobium</taxon>
    </lineage>
</organism>
<dbReference type="InterPro" id="IPR004046">
    <property type="entry name" value="GST_C"/>
</dbReference>
<evidence type="ECO:0000259" key="3">
    <source>
        <dbReference type="PROSITE" id="PS50405"/>
    </source>
</evidence>
<dbReference type="SUPFAM" id="SSF47616">
    <property type="entry name" value="GST C-terminal domain-like"/>
    <property type="match status" value="1"/>
</dbReference>
<comment type="caution">
    <text evidence="4">The sequence shown here is derived from an EMBL/GenBank/DDBJ whole genome shotgun (WGS) entry which is preliminary data.</text>
</comment>
<dbReference type="PROSITE" id="PS50405">
    <property type="entry name" value="GST_CTER"/>
    <property type="match status" value="1"/>
</dbReference>
<reference evidence="4" key="1">
    <citation type="submission" date="2020-05" db="EMBL/GenBank/DDBJ databases">
        <title>Nod-independent and nitrogen-fixing Bradyrhizobium aeschynomene sp. nov. isolated from nodules of Aeschynomene indica.</title>
        <authorList>
            <person name="Zhang Z."/>
        </authorList>
    </citation>
    <scope>NUCLEOTIDE SEQUENCE</scope>
    <source>
        <strain evidence="4">83012</strain>
    </source>
</reference>
<dbReference type="InterPro" id="IPR036249">
    <property type="entry name" value="Thioredoxin-like_sf"/>
</dbReference>
<dbReference type="InterPro" id="IPR010987">
    <property type="entry name" value="Glutathione-S-Trfase_C-like"/>
</dbReference>
<dbReference type="SFLD" id="SFLDS00019">
    <property type="entry name" value="Glutathione_Transferase_(cytos"/>
    <property type="match status" value="1"/>
</dbReference>
<keyword evidence="5" id="KW-1185">Reference proteome</keyword>
<dbReference type="InterPro" id="IPR036282">
    <property type="entry name" value="Glutathione-S-Trfase_C_sf"/>
</dbReference>
<dbReference type="Proteomes" id="UP000886476">
    <property type="component" value="Unassembled WGS sequence"/>
</dbReference>
<name>A0ABX2C790_9BRAD</name>
<accession>A0ABX2C790</accession>
<dbReference type="SUPFAM" id="SSF52833">
    <property type="entry name" value="Thioredoxin-like"/>
    <property type="match status" value="1"/>
</dbReference>
<gene>
    <name evidence="4" type="ORF">HL667_03880</name>
</gene>
<dbReference type="Pfam" id="PF00043">
    <property type="entry name" value="GST_C"/>
    <property type="match status" value="1"/>
</dbReference>
<dbReference type="SFLD" id="SFLDG00358">
    <property type="entry name" value="Main_(cytGST)"/>
    <property type="match status" value="1"/>
</dbReference>
<dbReference type="PROSITE" id="PS50404">
    <property type="entry name" value="GST_NTER"/>
    <property type="match status" value="1"/>
</dbReference>
<dbReference type="PANTHER" id="PTHR44051">
    <property type="entry name" value="GLUTATHIONE S-TRANSFERASE-RELATED"/>
    <property type="match status" value="1"/>
</dbReference>
<evidence type="ECO:0000313" key="4">
    <source>
        <dbReference type="EMBL" id="NPU64127.1"/>
    </source>
</evidence>
<dbReference type="Gene3D" id="3.40.30.10">
    <property type="entry name" value="Glutaredoxin"/>
    <property type="match status" value="1"/>
</dbReference>
<dbReference type="RefSeq" id="WP_172109125.1">
    <property type="nucleotide sequence ID" value="NZ_JABFDM010000015.1"/>
</dbReference>